<dbReference type="RefSeq" id="WP_281284687.1">
    <property type="nucleotide sequence ID" value="NZ_JBHMDG010000004.1"/>
</dbReference>
<keyword evidence="1" id="KW-0812">Transmembrane</keyword>
<dbReference type="Proteomes" id="UP001589750">
    <property type="component" value="Unassembled WGS sequence"/>
</dbReference>
<keyword evidence="1" id="KW-1133">Transmembrane helix</keyword>
<feature type="transmembrane region" description="Helical" evidence="1">
    <location>
        <begin position="6"/>
        <end position="25"/>
    </location>
</feature>
<reference evidence="2 3" key="1">
    <citation type="submission" date="2024-09" db="EMBL/GenBank/DDBJ databases">
        <authorList>
            <person name="Sun Q."/>
            <person name="Mori K."/>
        </authorList>
    </citation>
    <scope>NUCLEOTIDE SEQUENCE [LARGE SCALE GENOMIC DNA]</scope>
    <source>
        <strain evidence="2 3">JCM 9626</strain>
    </source>
</reference>
<proteinExistence type="predicted"/>
<sequence>MDRRLIVAAVIVLVLVVGAIFLLIGSRQGGDSDTQSLAPVTSLG</sequence>
<dbReference type="EMBL" id="JBHMDG010000004">
    <property type="protein sequence ID" value="MFB9312203.1"/>
    <property type="molecule type" value="Genomic_DNA"/>
</dbReference>
<protein>
    <submittedName>
        <fullName evidence="2">Uncharacterized protein</fullName>
    </submittedName>
</protein>
<evidence type="ECO:0000313" key="2">
    <source>
        <dbReference type="EMBL" id="MFB9312203.1"/>
    </source>
</evidence>
<evidence type="ECO:0000256" key="1">
    <source>
        <dbReference type="SAM" id="Phobius"/>
    </source>
</evidence>
<comment type="caution">
    <text evidence="2">The sequence shown here is derived from an EMBL/GenBank/DDBJ whole genome shotgun (WGS) entry which is preliminary data.</text>
</comment>
<name>A0ABV5K640_9ACTN</name>
<keyword evidence="3" id="KW-1185">Reference proteome</keyword>
<accession>A0ABV5K640</accession>
<evidence type="ECO:0000313" key="3">
    <source>
        <dbReference type="Proteomes" id="UP001589750"/>
    </source>
</evidence>
<keyword evidence="1" id="KW-0472">Membrane</keyword>
<organism evidence="2 3">
    <name type="scientific">Nocardioides plantarum</name>
    <dbReference type="NCBI Taxonomy" id="29299"/>
    <lineage>
        <taxon>Bacteria</taxon>
        <taxon>Bacillati</taxon>
        <taxon>Actinomycetota</taxon>
        <taxon>Actinomycetes</taxon>
        <taxon>Propionibacteriales</taxon>
        <taxon>Nocardioidaceae</taxon>
        <taxon>Nocardioides</taxon>
    </lineage>
</organism>
<gene>
    <name evidence="2" type="ORF">ACFFRI_04020</name>
</gene>